<evidence type="ECO:0000256" key="3">
    <source>
        <dbReference type="ARBA" id="ARBA00022723"/>
    </source>
</evidence>
<keyword evidence="7" id="KW-1185">Reference proteome</keyword>
<accession>A0A119CWZ1</accession>
<name>A0A119CWZ1_THIDE</name>
<dbReference type="SUPFAM" id="SSF69819">
    <property type="entry name" value="MTH1598-like"/>
    <property type="match status" value="1"/>
</dbReference>
<dbReference type="PANTHER" id="PTHR12682:SF11">
    <property type="entry name" value="PROTEIN ARCHEASE"/>
    <property type="match status" value="1"/>
</dbReference>
<evidence type="ECO:0000313" key="7">
    <source>
        <dbReference type="Proteomes" id="UP000064243"/>
    </source>
</evidence>
<dbReference type="EMBL" id="LDUG01000016">
    <property type="protein sequence ID" value="KVW97336.1"/>
    <property type="molecule type" value="Genomic_DNA"/>
</dbReference>
<sequence length="140" mass="15395">MIAARWEHFPHQADMGVRGVGPTLAAAFEQAALAMTAIVTDLDWVAPDEAVGIRCEAPDSELLLVDWLNALILEMAARHMLFSRFEVSLDGQRLHATAWGEAVDTQKHQPAVEVKGATYTELKVVRDESGQWLAQCVVDV</sequence>
<dbReference type="InterPro" id="IPR002804">
    <property type="entry name" value="Archease"/>
</dbReference>
<dbReference type="OrthoDB" id="9788587at2"/>
<dbReference type="RefSeq" id="WP_059752284.1">
    <property type="nucleotide sequence ID" value="NZ_LDUG01000016.1"/>
</dbReference>
<evidence type="ECO:0000256" key="1">
    <source>
        <dbReference type="ARBA" id="ARBA00007963"/>
    </source>
</evidence>
<dbReference type="PATRIC" id="fig|36861.3.peg.321"/>
<protein>
    <submittedName>
        <fullName evidence="6">Archease</fullName>
    </submittedName>
</protein>
<keyword evidence="4" id="KW-0106">Calcium</keyword>
<dbReference type="Gene3D" id="3.55.10.10">
    <property type="entry name" value="Archease domain"/>
    <property type="match status" value="1"/>
</dbReference>
<evidence type="ECO:0000256" key="4">
    <source>
        <dbReference type="ARBA" id="ARBA00022837"/>
    </source>
</evidence>
<reference evidence="6 7" key="1">
    <citation type="journal article" date="2015" name="Appl. Environ. Microbiol.">
        <title>Aerobic and Anaerobic Thiosulfate Oxidation by a Cold-Adapted, Subglacial Chemoautotroph.</title>
        <authorList>
            <person name="Harrold Z.R."/>
            <person name="Skidmore M.L."/>
            <person name="Hamilton T.L."/>
            <person name="Desch L."/>
            <person name="Amada K."/>
            <person name="van Gelder W."/>
            <person name="Glover K."/>
            <person name="Roden E.E."/>
            <person name="Boyd E.S."/>
        </authorList>
    </citation>
    <scope>NUCLEOTIDE SEQUENCE [LARGE SCALE GENOMIC DNA]</scope>
    <source>
        <strain evidence="6 7">RG</strain>
    </source>
</reference>
<evidence type="ECO:0000256" key="2">
    <source>
        <dbReference type="ARBA" id="ARBA00022694"/>
    </source>
</evidence>
<keyword evidence="3" id="KW-0479">Metal-binding</keyword>
<dbReference type="Proteomes" id="UP000064243">
    <property type="component" value="Unassembled WGS sequence"/>
</dbReference>
<organism evidence="6 7">
    <name type="scientific">Thiobacillus denitrificans</name>
    <dbReference type="NCBI Taxonomy" id="36861"/>
    <lineage>
        <taxon>Bacteria</taxon>
        <taxon>Pseudomonadati</taxon>
        <taxon>Pseudomonadota</taxon>
        <taxon>Betaproteobacteria</taxon>
        <taxon>Nitrosomonadales</taxon>
        <taxon>Thiobacillaceae</taxon>
        <taxon>Thiobacillus</taxon>
    </lineage>
</organism>
<dbReference type="InterPro" id="IPR036820">
    <property type="entry name" value="Archease_dom_sf"/>
</dbReference>
<keyword evidence="2" id="KW-0819">tRNA processing</keyword>
<dbReference type="AlphaFoldDB" id="A0A119CWZ1"/>
<dbReference type="GO" id="GO:0046872">
    <property type="term" value="F:metal ion binding"/>
    <property type="evidence" value="ECO:0007669"/>
    <property type="project" value="UniProtKB-KW"/>
</dbReference>
<dbReference type="GO" id="GO:0008033">
    <property type="term" value="P:tRNA processing"/>
    <property type="evidence" value="ECO:0007669"/>
    <property type="project" value="UniProtKB-KW"/>
</dbReference>
<dbReference type="PANTHER" id="PTHR12682">
    <property type="entry name" value="ARCHEASE"/>
    <property type="match status" value="1"/>
</dbReference>
<dbReference type="InterPro" id="IPR023572">
    <property type="entry name" value="Archease_dom"/>
</dbReference>
<comment type="similarity">
    <text evidence="1">Belongs to the archease family.</text>
</comment>
<gene>
    <name evidence="6" type="ORF">ABW22_04340</name>
</gene>
<evidence type="ECO:0000259" key="5">
    <source>
        <dbReference type="Pfam" id="PF01951"/>
    </source>
</evidence>
<feature type="domain" description="Archease" evidence="5">
    <location>
        <begin position="6"/>
        <end position="140"/>
    </location>
</feature>
<proteinExistence type="inferred from homology"/>
<evidence type="ECO:0000313" key="6">
    <source>
        <dbReference type="EMBL" id="KVW97336.1"/>
    </source>
</evidence>
<comment type="caution">
    <text evidence="6">The sequence shown here is derived from an EMBL/GenBank/DDBJ whole genome shotgun (WGS) entry which is preliminary data.</text>
</comment>
<dbReference type="Pfam" id="PF01951">
    <property type="entry name" value="Archease"/>
    <property type="match status" value="1"/>
</dbReference>